<dbReference type="Proteomes" id="UP000245391">
    <property type="component" value="Unassembled WGS sequence"/>
</dbReference>
<feature type="signal peptide" evidence="2">
    <location>
        <begin position="1"/>
        <end position="19"/>
    </location>
</feature>
<gene>
    <name evidence="3" type="ORF">DF947_18900</name>
</gene>
<dbReference type="InterPro" id="IPR051236">
    <property type="entry name" value="HAT_RTT109-like"/>
</dbReference>
<dbReference type="SUPFAM" id="SSF51695">
    <property type="entry name" value="PLC-like phosphodiesterases"/>
    <property type="match status" value="1"/>
</dbReference>
<dbReference type="PANTHER" id="PTHR31571">
    <property type="entry name" value="ALTERED INHERITANCE OF MITOCHONDRIA PROTEIN 6"/>
    <property type="match status" value="1"/>
</dbReference>
<dbReference type="GO" id="GO:0008081">
    <property type="term" value="F:phosphoric diester hydrolase activity"/>
    <property type="evidence" value="ECO:0007669"/>
    <property type="project" value="InterPro"/>
</dbReference>
<evidence type="ECO:0000313" key="4">
    <source>
        <dbReference type="Proteomes" id="UP000245391"/>
    </source>
</evidence>
<dbReference type="PANTHER" id="PTHR31571:SF1">
    <property type="entry name" value="ALTERED INHERITANCE OF MITOCHONDRIA PROTEIN 6"/>
    <property type="match status" value="1"/>
</dbReference>
<dbReference type="InterPro" id="IPR017946">
    <property type="entry name" value="PLC-like_Pdiesterase_TIM-brl"/>
</dbReference>
<name>A0A317EXR5_9SPHI</name>
<sequence>MRQFLFLCVLIFLTLSLYAQVKIHSHNDYTHYKPFFDAIENKAFSIEADIFLVGDSLIVSHSRKEIKAENTLNKMYLTPILELSKTDKFYSFQFMIDVKDSFDLTYPVLLKALKKYKNGFEKNGAKVSVVISGNRPKDGDFHKYKEVSFDGLPNHAYSLEDLKKVVMISDNFATYSKWKGIGEISASDKAKLKTLIVNAHKIRKPFRFWGAPDTEAGWNLLRDLGADIINTDKVAEATNYFKNK</sequence>
<dbReference type="AlphaFoldDB" id="A0A317EXR5"/>
<keyword evidence="2" id="KW-0732">Signal</keyword>
<evidence type="ECO:0000256" key="1">
    <source>
        <dbReference type="ARBA" id="ARBA00014286"/>
    </source>
</evidence>
<proteinExistence type="predicted"/>
<evidence type="ECO:0000256" key="2">
    <source>
        <dbReference type="SAM" id="SignalP"/>
    </source>
</evidence>
<evidence type="ECO:0000313" key="3">
    <source>
        <dbReference type="EMBL" id="PWS30038.1"/>
    </source>
</evidence>
<accession>A0A317EXR5</accession>
<keyword evidence="4" id="KW-1185">Reference proteome</keyword>
<protein>
    <recommendedName>
        <fullName evidence="1">Altered inheritance of mitochondria protein 6</fullName>
    </recommendedName>
</protein>
<dbReference type="Gene3D" id="3.20.20.190">
    <property type="entry name" value="Phosphatidylinositol (PI) phosphodiesterase"/>
    <property type="match status" value="1"/>
</dbReference>
<organism evidence="3 4">
    <name type="scientific">Pedobacter paludis</name>
    <dbReference type="NCBI Taxonomy" id="2203212"/>
    <lineage>
        <taxon>Bacteria</taxon>
        <taxon>Pseudomonadati</taxon>
        <taxon>Bacteroidota</taxon>
        <taxon>Sphingobacteriia</taxon>
        <taxon>Sphingobacteriales</taxon>
        <taxon>Sphingobacteriaceae</taxon>
        <taxon>Pedobacter</taxon>
    </lineage>
</organism>
<dbReference type="EMBL" id="QGNY01000008">
    <property type="protein sequence ID" value="PWS30038.1"/>
    <property type="molecule type" value="Genomic_DNA"/>
</dbReference>
<dbReference type="GO" id="GO:0006629">
    <property type="term" value="P:lipid metabolic process"/>
    <property type="evidence" value="ECO:0007669"/>
    <property type="project" value="InterPro"/>
</dbReference>
<comment type="caution">
    <text evidence="3">The sequence shown here is derived from an EMBL/GenBank/DDBJ whole genome shotgun (WGS) entry which is preliminary data.</text>
</comment>
<reference evidence="4" key="1">
    <citation type="submission" date="2018-05" db="EMBL/GenBank/DDBJ databases">
        <title>Pedobacter paludis sp. nov., isolated from wetland soil.</title>
        <authorList>
            <person name="Zhang Y."/>
        </authorList>
    </citation>
    <scope>NUCLEOTIDE SEQUENCE [LARGE SCALE GENOMIC DNA]</scope>
    <source>
        <strain evidence="4">R-8</strain>
    </source>
</reference>
<dbReference type="Pfam" id="PF13653">
    <property type="entry name" value="GDPD_2"/>
    <property type="match status" value="1"/>
</dbReference>
<feature type="chain" id="PRO_5016366222" description="Altered inheritance of mitochondria protein 6" evidence="2">
    <location>
        <begin position="20"/>
        <end position="244"/>
    </location>
</feature>